<dbReference type="EC" id="2.7.7.65" evidence="2"/>
<dbReference type="InterPro" id="IPR000160">
    <property type="entry name" value="GGDEF_dom"/>
</dbReference>
<organism evidence="2 3">
    <name type="scientific">Klenkia terrae</name>
    <dbReference type="NCBI Taxonomy" id="1052259"/>
    <lineage>
        <taxon>Bacteria</taxon>
        <taxon>Bacillati</taxon>
        <taxon>Actinomycetota</taxon>
        <taxon>Actinomycetes</taxon>
        <taxon>Geodermatophilales</taxon>
        <taxon>Geodermatophilaceae</taxon>
        <taxon>Klenkia</taxon>
    </lineage>
</organism>
<dbReference type="InterPro" id="IPR050469">
    <property type="entry name" value="Diguanylate_Cyclase"/>
</dbReference>
<accession>A0ABU8E3Y8</accession>
<dbReference type="InterPro" id="IPR043128">
    <property type="entry name" value="Rev_trsase/Diguanyl_cyclase"/>
</dbReference>
<dbReference type="SUPFAM" id="SSF55073">
    <property type="entry name" value="Nucleotide cyclase"/>
    <property type="match status" value="1"/>
</dbReference>
<dbReference type="CDD" id="cd01949">
    <property type="entry name" value="GGDEF"/>
    <property type="match status" value="1"/>
</dbReference>
<dbReference type="PANTHER" id="PTHR45138">
    <property type="entry name" value="REGULATORY COMPONENTS OF SENSORY TRANSDUCTION SYSTEM"/>
    <property type="match status" value="1"/>
</dbReference>
<evidence type="ECO:0000313" key="2">
    <source>
        <dbReference type="EMBL" id="MEI4278342.1"/>
    </source>
</evidence>
<dbReference type="EMBL" id="JBAPLV010000006">
    <property type="protein sequence ID" value="MEI4278342.1"/>
    <property type="molecule type" value="Genomic_DNA"/>
</dbReference>
<protein>
    <submittedName>
        <fullName evidence="2">GGDEF domain-containing protein</fullName>
        <ecNumber evidence="2">2.7.7.65</ecNumber>
    </submittedName>
</protein>
<reference evidence="2 3" key="1">
    <citation type="submission" date="2024-03" db="EMBL/GenBank/DDBJ databases">
        <title>Draft genome sequence of Klenkia terrae.</title>
        <authorList>
            <person name="Duangmal K."/>
            <person name="Chantavorakit T."/>
        </authorList>
    </citation>
    <scope>NUCLEOTIDE SEQUENCE [LARGE SCALE GENOMIC DNA]</scope>
    <source>
        <strain evidence="2 3">JCM 17786</strain>
    </source>
</reference>
<dbReference type="NCBIfam" id="TIGR00254">
    <property type="entry name" value="GGDEF"/>
    <property type="match status" value="1"/>
</dbReference>
<sequence length="537" mass="57771">MDLLPTTSPDGPSAAVLGAAVDELEALSRFEQDLDRTGTDAVRAADAARALGLVDVALRADLVAADVRRRQGHLAEAGSTAQSVLRWAAEHGAPYVEARAHYVMAAVFQELGDLAQALEHALHSVDLLAEDTPIPVRIDHRKRLADCLGLQGDLAAQDRYAEVLVLAERLGDVTRLMQILNNTAYTASLGGLHDVAQAAVVRLRDLAAAHGVRSDLATMDTIGRVLLNVGRPDEAEAALRPGLDPAVLDASPDGDAGADFLLTHAEVQRVRGQHAEALASLQECIRRCEAHGLTAIRIRARREAAALSAAAGEWREAYDEHVRYAEDALALQSEQRDARARTLQAMYETTEARQQSRRYRELSLRDALTGLYNRRHLDDELPVLLAAAGADRPLSVGLLDLDHFKLVNDTCSHEVGDEVLRRVARVLEATAATHRPGSFAARMGGEEFLLVLVDCPADAALDVFEEVRATIARQPWEELTCGLPVTVSVGAAISPHPLPLQTAELLSRADARLYEAKHAGRDRVVGPSGTVTAATNG</sequence>
<dbReference type="PROSITE" id="PS50887">
    <property type="entry name" value="GGDEF"/>
    <property type="match status" value="1"/>
</dbReference>
<dbReference type="PANTHER" id="PTHR45138:SF9">
    <property type="entry name" value="DIGUANYLATE CYCLASE DGCM-RELATED"/>
    <property type="match status" value="1"/>
</dbReference>
<dbReference type="Proteomes" id="UP001373496">
    <property type="component" value="Unassembled WGS sequence"/>
</dbReference>
<dbReference type="InterPro" id="IPR029787">
    <property type="entry name" value="Nucleotide_cyclase"/>
</dbReference>
<dbReference type="SUPFAM" id="SSF48452">
    <property type="entry name" value="TPR-like"/>
    <property type="match status" value="2"/>
</dbReference>
<evidence type="ECO:0000313" key="3">
    <source>
        <dbReference type="Proteomes" id="UP001373496"/>
    </source>
</evidence>
<dbReference type="SMART" id="SM00267">
    <property type="entry name" value="GGDEF"/>
    <property type="match status" value="1"/>
</dbReference>
<dbReference type="Gene3D" id="3.30.70.270">
    <property type="match status" value="1"/>
</dbReference>
<feature type="domain" description="GGDEF" evidence="1">
    <location>
        <begin position="392"/>
        <end position="529"/>
    </location>
</feature>
<dbReference type="InterPro" id="IPR011990">
    <property type="entry name" value="TPR-like_helical_dom_sf"/>
</dbReference>
<proteinExistence type="predicted"/>
<dbReference type="Gene3D" id="1.25.40.10">
    <property type="entry name" value="Tetratricopeptide repeat domain"/>
    <property type="match status" value="1"/>
</dbReference>
<comment type="caution">
    <text evidence="2">The sequence shown here is derived from an EMBL/GenBank/DDBJ whole genome shotgun (WGS) entry which is preliminary data.</text>
</comment>
<keyword evidence="3" id="KW-1185">Reference proteome</keyword>
<gene>
    <name evidence="2" type="ORF">UXQ13_07675</name>
</gene>
<keyword evidence="2" id="KW-0548">Nucleotidyltransferase</keyword>
<keyword evidence="2" id="KW-0808">Transferase</keyword>
<dbReference type="RefSeq" id="WP_225234136.1">
    <property type="nucleotide sequence ID" value="NZ_JBAPLV010000006.1"/>
</dbReference>
<evidence type="ECO:0000259" key="1">
    <source>
        <dbReference type="PROSITE" id="PS50887"/>
    </source>
</evidence>
<dbReference type="GO" id="GO:0052621">
    <property type="term" value="F:diguanylate cyclase activity"/>
    <property type="evidence" value="ECO:0007669"/>
    <property type="project" value="UniProtKB-EC"/>
</dbReference>
<name>A0ABU8E3Y8_9ACTN</name>
<dbReference type="Pfam" id="PF00990">
    <property type="entry name" value="GGDEF"/>
    <property type="match status" value="1"/>
</dbReference>